<evidence type="ECO:0000256" key="2">
    <source>
        <dbReference type="ARBA" id="ARBA00010644"/>
    </source>
</evidence>
<organism evidence="7 8">
    <name type="scientific">Trichocoleus desertorum GB2-A4</name>
    <dbReference type="NCBI Taxonomy" id="2933944"/>
    <lineage>
        <taxon>Bacteria</taxon>
        <taxon>Bacillati</taxon>
        <taxon>Cyanobacteriota</taxon>
        <taxon>Cyanophyceae</taxon>
        <taxon>Leptolyngbyales</taxon>
        <taxon>Trichocoleusaceae</taxon>
        <taxon>Trichocoleus</taxon>
    </lineage>
</organism>
<keyword evidence="5 7" id="KW-0560">Oxidoreductase</keyword>
<evidence type="ECO:0000313" key="8">
    <source>
        <dbReference type="Proteomes" id="UP001464891"/>
    </source>
</evidence>
<dbReference type="InterPro" id="IPR001260">
    <property type="entry name" value="Coprogen_oxidase_aer"/>
</dbReference>
<keyword evidence="8" id="KW-1185">Reference proteome</keyword>
<dbReference type="Pfam" id="PF01218">
    <property type="entry name" value="Coprogen_oxidas"/>
    <property type="match status" value="1"/>
</dbReference>
<comment type="similarity">
    <text evidence="2">Belongs to the aerobic coproporphyrinogen-III oxidase family.</text>
</comment>
<evidence type="ECO:0000256" key="5">
    <source>
        <dbReference type="ARBA" id="ARBA00023002"/>
    </source>
</evidence>
<evidence type="ECO:0000256" key="4">
    <source>
        <dbReference type="ARBA" id="ARBA00012869"/>
    </source>
</evidence>
<evidence type="ECO:0000256" key="3">
    <source>
        <dbReference type="ARBA" id="ARBA00011738"/>
    </source>
</evidence>
<evidence type="ECO:0000256" key="1">
    <source>
        <dbReference type="ARBA" id="ARBA00005168"/>
    </source>
</evidence>
<dbReference type="PANTHER" id="PTHR10755">
    <property type="entry name" value="COPROPORPHYRINOGEN III OXIDASE, MITOCHONDRIAL"/>
    <property type="match status" value="1"/>
</dbReference>
<dbReference type="PIRSF" id="PIRSF000166">
    <property type="entry name" value="Coproporphyri_ox"/>
    <property type="match status" value="1"/>
</dbReference>
<protein>
    <recommendedName>
        <fullName evidence="4">coproporphyrinogen oxidase</fullName>
        <ecNumber evidence="4">1.3.3.3</ecNumber>
    </recommendedName>
</protein>
<dbReference type="EC" id="1.3.3.3" evidence="4"/>
<evidence type="ECO:0000313" key="7">
    <source>
        <dbReference type="EMBL" id="MEP0820166.1"/>
    </source>
</evidence>
<dbReference type="InterPro" id="IPR036406">
    <property type="entry name" value="Coprogen_oxidase_aer_sf"/>
</dbReference>
<dbReference type="RefSeq" id="WP_190442178.1">
    <property type="nucleotide sequence ID" value="NZ_JAMPKM010000021.1"/>
</dbReference>
<gene>
    <name evidence="7" type="primary">hemF</name>
    <name evidence="7" type="ORF">NC998_23975</name>
</gene>
<dbReference type="Gene3D" id="3.40.1500.10">
    <property type="entry name" value="Coproporphyrinogen III oxidase, aerobic"/>
    <property type="match status" value="1"/>
</dbReference>
<comment type="caution">
    <text evidence="7">The sequence shown here is derived from an EMBL/GenBank/DDBJ whole genome shotgun (WGS) entry which is preliminary data.</text>
</comment>
<name>A0ABV0JEH3_9CYAN</name>
<sequence length="337" mass="38525">MLEILEKVEQPVQSQQSMLVRTEKVFKRMFENVCQAIEEIDGTQFQEQRWTKDENGEWVEGDNNNGITYIDMALRNGNVFEKVGINYVSMQGELPPGMTFQGSDVVMADPANGMPSGKGTPFFASSTSVVINALNPMVPTAHVNYRYFQIGDGTQPGSWWFGGGGDLTPIYLFEEDAVHFHQVHKDACDQHDPTFYPRAKKACDEYFYLPHRGECRGVGGIFFDYLQDRDAESLFSLVTTCSEAFLPAYIPIVEKRKNMEFTEQQKYWQRLRRGRYAEFILLHDRGVRFGLASGIVNTQSVLNCMPGEACWNYSDQPIHGSREEKLLEVLRNPHEWV</sequence>
<dbReference type="Proteomes" id="UP001464891">
    <property type="component" value="Unassembled WGS sequence"/>
</dbReference>
<dbReference type="PROSITE" id="PS01021">
    <property type="entry name" value="COPROGEN_OXIDASE"/>
    <property type="match status" value="1"/>
</dbReference>
<proteinExistence type="inferred from homology"/>
<accession>A0ABV0JEH3</accession>
<dbReference type="PANTHER" id="PTHR10755:SF0">
    <property type="entry name" value="OXYGEN-DEPENDENT COPROPORPHYRINOGEN-III OXIDASE, MITOCHONDRIAL"/>
    <property type="match status" value="1"/>
</dbReference>
<keyword evidence="6" id="KW-0627">Porphyrin biosynthesis</keyword>
<dbReference type="InterPro" id="IPR018375">
    <property type="entry name" value="Coprogen_oxidase_CS"/>
</dbReference>
<comment type="pathway">
    <text evidence="1">Porphyrin-containing compound metabolism; protoporphyrin-IX biosynthesis; protoporphyrinogen-IX from coproporphyrinogen-III (O2 route): step 1/1.</text>
</comment>
<dbReference type="GO" id="GO:0004109">
    <property type="term" value="F:coproporphyrinogen oxidase activity"/>
    <property type="evidence" value="ECO:0007669"/>
    <property type="project" value="UniProtKB-EC"/>
</dbReference>
<dbReference type="SUPFAM" id="SSF102886">
    <property type="entry name" value="Coproporphyrinogen III oxidase"/>
    <property type="match status" value="1"/>
</dbReference>
<evidence type="ECO:0000256" key="6">
    <source>
        <dbReference type="ARBA" id="ARBA00023244"/>
    </source>
</evidence>
<reference evidence="7 8" key="1">
    <citation type="submission" date="2022-04" db="EMBL/GenBank/DDBJ databases">
        <title>Positive selection, recombination, and allopatry shape intraspecific diversity of widespread and dominant cyanobacteria.</title>
        <authorList>
            <person name="Wei J."/>
            <person name="Shu W."/>
            <person name="Hu C."/>
        </authorList>
    </citation>
    <scope>NUCLEOTIDE SEQUENCE [LARGE SCALE GENOMIC DNA]</scope>
    <source>
        <strain evidence="7 8">GB2-A4</strain>
    </source>
</reference>
<dbReference type="PRINTS" id="PR00073">
    <property type="entry name" value="COPRGNOXDASE"/>
</dbReference>
<dbReference type="NCBIfam" id="NF003727">
    <property type="entry name" value="PRK05330.1"/>
    <property type="match status" value="1"/>
</dbReference>
<comment type="subunit">
    <text evidence="3">Homodimer.</text>
</comment>
<dbReference type="EMBL" id="JAMPKM010000021">
    <property type="protein sequence ID" value="MEP0820166.1"/>
    <property type="molecule type" value="Genomic_DNA"/>
</dbReference>